<name>A0ABU6QMH5_9FABA</name>
<proteinExistence type="predicted"/>
<evidence type="ECO:0000256" key="2">
    <source>
        <dbReference type="SAM" id="SignalP"/>
    </source>
</evidence>
<comment type="caution">
    <text evidence="4">The sequence shown here is derived from an EMBL/GenBank/DDBJ whole genome shotgun (WGS) entry which is preliminary data.</text>
</comment>
<feature type="signal peptide" evidence="2">
    <location>
        <begin position="1"/>
        <end position="17"/>
    </location>
</feature>
<gene>
    <name evidence="4" type="ORF">PIB30_067248</name>
</gene>
<keyword evidence="5" id="KW-1185">Reference proteome</keyword>
<feature type="chain" id="PRO_5045687123" description="EGF-like domain-containing protein" evidence="2">
    <location>
        <begin position="18"/>
        <end position="305"/>
    </location>
</feature>
<keyword evidence="1" id="KW-1015">Disulfide bond</keyword>
<dbReference type="Proteomes" id="UP001341840">
    <property type="component" value="Unassembled WGS sequence"/>
</dbReference>
<evidence type="ECO:0000313" key="5">
    <source>
        <dbReference type="Proteomes" id="UP001341840"/>
    </source>
</evidence>
<keyword evidence="2" id="KW-0732">Signal</keyword>
<feature type="disulfide bond" evidence="1">
    <location>
        <begin position="259"/>
        <end position="276"/>
    </location>
</feature>
<dbReference type="PANTHER" id="PTHR33491">
    <property type="entry name" value="OSJNBA0016N04.9 PROTEIN"/>
    <property type="match status" value="1"/>
</dbReference>
<protein>
    <recommendedName>
        <fullName evidence="3">EGF-like domain-containing protein</fullName>
    </recommendedName>
</protein>
<organism evidence="4 5">
    <name type="scientific">Stylosanthes scabra</name>
    <dbReference type="NCBI Taxonomy" id="79078"/>
    <lineage>
        <taxon>Eukaryota</taxon>
        <taxon>Viridiplantae</taxon>
        <taxon>Streptophyta</taxon>
        <taxon>Embryophyta</taxon>
        <taxon>Tracheophyta</taxon>
        <taxon>Spermatophyta</taxon>
        <taxon>Magnoliopsida</taxon>
        <taxon>eudicotyledons</taxon>
        <taxon>Gunneridae</taxon>
        <taxon>Pentapetalae</taxon>
        <taxon>rosids</taxon>
        <taxon>fabids</taxon>
        <taxon>Fabales</taxon>
        <taxon>Fabaceae</taxon>
        <taxon>Papilionoideae</taxon>
        <taxon>50 kb inversion clade</taxon>
        <taxon>dalbergioids sensu lato</taxon>
        <taxon>Dalbergieae</taxon>
        <taxon>Pterocarpus clade</taxon>
        <taxon>Stylosanthes</taxon>
    </lineage>
</organism>
<comment type="caution">
    <text evidence="1">Lacks conserved residue(s) required for the propagation of feature annotation.</text>
</comment>
<reference evidence="4 5" key="1">
    <citation type="journal article" date="2023" name="Plants (Basel)">
        <title>Bridging the Gap: Combining Genomics and Transcriptomics Approaches to Understand Stylosanthes scabra, an Orphan Legume from the Brazilian Caatinga.</title>
        <authorList>
            <person name="Ferreira-Neto J.R.C."/>
            <person name="da Silva M.D."/>
            <person name="Binneck E."/>
            <person name="de Melo N.F."/>
            <person name="da Silva R.H."/>
            <person name="de Melo A.L.T.M."/>
            <person name="Pandolfi V."/>
            <person name="Bustamante F.O."/>
            <person name="Brasileiro-Vidal A.C."/>
            <person name="Benko-Iseppon A.M."/>
        </authorList>
    </citation>
    <scope>NUCLEOTIDE SEQUENCE [LARGE SCALE GENOMIC DNA]</scope>
    <source>
        <tissue evidence="4">Leaves</tissue>
    </source>
</reference>
<evidence type="ECO:0000256" key="1">
    <source>
        <dbReference type="PROSITE-ProRule" id="PRU00076"/>
    </source>
</evidence>
<keyword evidence="1" id="KW-0245">EGF-like domain</keyword>
<dbReference type="PROSITE" id="PS50026">
    <property type="entry name" value="EGF_3"/>
    <property type="match status" value="1"/>
</dbReference>
<evidence type="ECO:0000313" key="4">
    <source>
        <dbReference type="EMBL" id="MED6113032.1"/>
    </source>
</evidence>
<dbReference type="EMBL" id="JASCZI010000699">
    <property type="protein sequence ID" value="MED6113032.1"/>
    <property type="molecule type" value="Genomic_DNA"/>
</dbReference>
<accession>A0ABU6QMH5</accession>
<evidence type="ECO:0000259" key="3">
    <source>
        <dbReference type="PROSITE" id="PS50026"/>
    </source>
</evidence>
<feature type="domain" description="EGF-like" evidence="3">
    <location>
        <begin position="244"/>
        <end position="293"/>
    </location>
</feature>
<sequence>MKVLVTIITLLVVGAAGKENQTLDGCQTECGGVPILFPFGAGKSTTTGKTCFLEDTFRVTCVNGTLYSGEIQVLSINIVEGQVDAMVSVAGVCVFSPPPGSQYIIKNNDADDGSTVGLTSDYSFSVSSKDNKFITVGCDSYGYLNSFDDDTVYSTGCLTRCYGNTEKVVDGSCSGIGCCQVDIPPGMRNISIKAFSFENFNRSSWFNNCSYSFVVKNGNYTFSKSHLENLPYKMVPVVIDWSVGGETCEASRNRGTNACKGNSTCVNSDAGYGYRCKCDEGFQGNPYHPDGCTGNSSIIMKLLYA</sequence>
<dbReference type="InterPro" id="IPR000742">
    <property type="entry name" value="EGF"/>
</dbReference>